<evidence type="ECO:0000313" key="3">
    <source>
        <dbReference type="Proteomes" id="UP000238801"/>
    </source>
</evidence>
<dbReference type="GO" id="GO:0016747">
    <property type="term" value="F:acyltransferase activity, transferring groups other than amino-acyl groups"/>
    <property type="evidence" value="ECO:0007669"/>
    <property type="project" value="InterPro"/>
</dbReference>
<feature type="domain" description="N-acetyltransferase" evidence="1">
    <location>
        <begin position="10"/>
        <end position="158"/>
    </location>
</feature>
<feature type="domain" description="N-acetyltransferase" evidence="1">
    <location>
        <begin position="173"/>
        <end position="332"/>
    </location>
</feature>
<dbReference type="PANTHER" id="PTHR43792:SF1">
    <property type="entry name" value="N-ACETYLTRANSFERASE DOMAIN-CONTAINING PROTEIN"/>
    <property type="match status" value="1"/>
</dbReference>
<dbReference type="SUPFAM" id="SSF55729">
    <property type="entry name" value="Acyl-CoA N-acyltransferases (Nat)"/>
    <property type="match status" value="2"/>
</dbReference>
<dbReference type="InterPro" id="IPR016181">
    <property type="entry name" value="Acyl_CoA_acyltransferase"/>
</dbReference>
<dbReference type="Proteomes" id="UP000238801">
    <property type="component" value="Unassembled WGS sequence"/>
</dbReference>
<dbReference type="OrthoDB" id="9804153at2"/>
<dbReference type="Pfam" id="PF13302">
    <property type="entry name" value="Acetyltransf_3"/>
    <property type="match status" value="2"/>
</dbReference>
<dbReference type="AlphaFoldDB" id="A0A2T0X8D5"/>
<name>A0A2T0X8D5_9RHOB</name>
<dbReference type="PANTHER" id="PTHR43792">
    <property type="entry name" value="GNAT FAMILY, PUTATIVE (AFU_ORTHOLOGUE AFUA_3G00765)-RELATED-RELATED"/>
    <property type="match status" value="1"/>
</dbReference>
<dbReference type="RefSeq" id="WP_106159610.1">
    <property type="nucleotide sequence ID" value="NZ_PVTT01000001.1"/>
</dbReference>
<gene>
    <name evidence="2" type="ORF">BCF33_0824</name>
</gene>
<comment type="caution">
    <text evidence="2">The sequence shown here is derived from an EMBL/GenBank/DDBJ whole genome shotgun (WGS) entry which is preliminary data.</text>
</comment>
<dbReference type="InterPro" id="IPR000182">
    <property type="entry name" value="GNAT_dom"/>
</dbReference>
<evidence type="ECO:0000313" key="2">
    <source>
        <dbReference type="EMBL" id="PRY95210.1"/>
    </source>
</evidence>
<organism evidence="2 3">
    <name type="scientific">Hasllibacter halocynthiae</name>
    <dbReference type="NCBI Taxonomy" id="595589"/>
    <lineage>
        <taxon>Bacteria</taxon>
        <taxon>Pseudomonadati</taxon>
        <taxon>Pseudomonadota</taxon>
        <taxon>Alphaproteobacteria</taxon>
        <taxon>Rhodobacterales</taxon>
        <taxon>Roseobacteraceae</taxon>
        <taxon>Hasllibacter</taxon>
    </lineage>
</organism>
<keyword evidence="2" id="KW-0808">Transferase</keyword>
<dbReference type="EMBL" id="PVTT01000001">
    <property type="protein sequence ID" value="PRY95210.1"/>
    <property type="molecule type" value="Genomic_DNA"/>
</dbReference>
<evidence type="ECO:0000259" key="1">
    <source>
        <dbReference type="PROSITE" id="PS51186"/>
    </source>
</evidence>
<reference evidence="2 3" key="1">
    <citation type="submission" date="2018-03" db="EMBL/GenBank/DDBJ databases">
        <title>Genomic Encyclopedia of Archaeal and Bacterial Type Strains, Phase II (KMG-II): from individual species to whole genera.</title>
        <authorList>
            <person name="Goeker M."/>
        </authorList>
    </citation>
    <scope>NUCLEOTIDE SEQUENCE [LARGE SCALE GENOMIC DNA]</scope>
    <source>
        <strain evidence="2 3">DSM 29318</strain>
    </source>
</reference>
<protein>
    <submittedName>
        <fullName evidence="2">RimJ/RimL family protein N-acetyltransferase</fullName>
    </submittedName>
</protein>
<accession>A0A2T0X8D5</accession>
<dbReference type="InterPro" id="IPR051531">
    <property type="entry name" value="N-acetyltransferase"/>
</dbReference>
<dbReference type="PROSITE" id="PS51186">
    <property type="entry name" value="GNAT"/>
    <property type="match status" value="2"/>
</dbReference>
<dbReference type="Gene3D" id="3.40.630.30">
    <property type="match status" value="2"/>
</dbReference>
<sequence length="340" mass="37157">MPPHLLTARLTLAPLAPEMAEDIAAGADDREVVRWLTRLPFPYGQGDALRFVETCREGPAWAIRHRHAVIGMVAADDGLGYWLRRDAWGRGLAREAARRVVDFHFSEGGGDLASSFMDGNAASARILRGLGFEDDGPKVLRSLAAGERPGRAMLLTRAAWEARTGLPIRTERLTLDLMRDADAEALHAMVTIPEVGRNLMVFPPWWTVAAARTFIPLCGDLSGPRYRLAVRRDGRLIGSVGFGAPAGGAVGLAYWLHPDAAGQGFATETARAAILDFLRRFPDRDALVAGVFQDNPASARVLKKLGFRRTGESVRQGDARMDPAPLWDYRLERAALEGRS</sequence>
<keyword evidence="3" id="KW-1185">Reference proteome</keyword>
<proteinExistence type="predicted"/>